<dbReference type="InParanoid" id="A0A409X5C8"/>
<name>A0A409X5C8_PSICY</name>
<gene>
    <name evidence="1" type="ORF">CVT25_014797</name>
</gene>
<protein>
    <submittedName>
        <fullName evidence="1">Uncharacterized protein</fullName>
    </submittedName>
</protein>
<dbReference type="EMBL" id="NHYD01002598">
    <property type="protein sequence ID" value="PPQ85920.1"/>
    <property type="molecule type" value="Genomic_DNA"/>
</dbReference>
<proteinExistence type="predicted"/>
<evidence type="ECO:0000313" key="1">
    <source>
        <dbReference type="EMBL" id="PPQ85920.1"/>
    </source>
</evidence>
<dbReference type="PANTHER" id="PTHR19288:SF46">
    <property type="entry name" value="HALOACID DEHALOGENASE-LIKE HYDROLASE DOMAIN-CONTAINING PROTEIN 2"/>
    <property type="match status" value="1"/>
</dbReference>
<dbReference type="Pfam" id="PF13344">
    <property type="entry name" value="Hydrolase_6"/>
    <property type="match status" value="1"/>
</dbReference>
<dbReference type="OrthoDB" id="426235at2759"/>
<dbReference type="STRING" id="93625.A0A409X5C8"/>
<dbReference type="InterPro" id="IPR006357">
    <property type="entry name" value="HAD-SF_hydro_IIA"/>
</dbReference>
<keyword evidence="2" id="KW-1185">Reference proteome</keyword>
<evidence type="ECO:0000313" key="2">
    <source>
        <dbReference type="Proteomes" id="UP000283269"/>
    </source>
</evidence>
<comment type="caution">
    <text evidence="1">The sequence shown here is derived from an EMBL/GenBank/DDBJ whole genome shotgun (WGS) entry which is preliminary data.</text>
</comment>
<dbReference type="GO" id="GO:0016791">
    <property type="term" value="F:phosphatase activity"/>
    <property type="evidence" value="ECO:0007669"/>
    <property type="project" value="TreeGrafter"/>
</dbReference>
<dbReference type="SUPFAM" id="SSF56784">
    <property type="entry name" value="HAD-like"/>
    <property type="match status" value="1"/>
</dbReference>
<dbReference type="Proteomes" id="UP000283269">
    <property type="component" value="Unassembled WGS sequence"/>
</dbReference>
<reference evidence="1 2" key="1">
    <citation type="journal article" date="2018" name="Evol. Lett.">
        <title>Horizontal gene cluster transfer increased hallucinogenic mushroom diversity.</title>
        <authorList>
            <person name="Reynolds H.T."/>
            <person name="Vijayakumar V."/>
            <person name="Gluck-Thaler E."/>
            <person name="Korotkin H.B."/>
            <person name="Matheny P.B."/>
            <person name="Slot J.C."/>
        </authorList>
    </citation>
    <scope>NUCLEOTIDE SEQUENCE [LARGE SCALE GENOMIC DNA]</scope>
    <source>
        <strain evidence="1 2">2631</strain>
    </source>
</reference>
<dbReference type="InterPro" id="IPR036412">
    <property type="entry name" value="HAD-like_sf"/>
</dbReference>
<dbReference type="PANTHER" id="PTHR19288">
    <property type="entry name" value="4-NITROPHENYLPHOSPHATASE-RELATED"/>
    <property type="match status" value="1"/>
</dbReference>
<dbReference type="InterPro" id="IPR023214">
    <property type="entry name" value="HAD_sf"/>
</dbReference>
<dbReference type="Pfam" id="PF13242">
    <property type="entry name" value="Hydrolase_like"/>
    <property type="match status" value="1"/>
</dbReference>
<dbReference type="AlphaFoldDB" id="A0A409X5C8"/>
<dbReference type="Gene3D" id="3.40.50.1000">
    <property type="entry name" value="HAD superfamily/HAD-like"/>
    <property type="match status" value="2"/>
</dbReference>
<organism evidence="1 2">
    <name type="scientific">Psilocybe cyanescens</name>
    <dbReference type="NCBI Taxonomy" id="93625"/>
    <lineage>
        <taxon>Eukaryota</taxon>
        <taxon>Fungi</taxon>
        <taxon>Dikarya</taxon>
        <taxon>Basidiomycota</taxon>
        <taxon>Agaricomycotina</taxon>
        <taxon>Agaricomycetes</taxon>
        <taxon>Agaricomycetidae</taxon>
        <taxon>Agaricales</taxon>
        <taxon>Agaricineae</taxon>
        <taxon>Strophariaceae</taxon>
        <taxon>Psilocybe</taxon>
    </lineage>
</organism>
<sequence length="332" mass="35855">MSKPYFGGRPHITALLIDISGTLHVGTTPTLNAVNSFHRLRESSTPFRLCSNTSKESSASLLRRLEDMGFEVSPRTPKGDARPGDRHATPQQLLWTSIAAAAQIVKSMHLKKPLLLLSESAREEVLAQLPQDKGDSRLACGISNAHYDSVVIGLAPSCFDYDHLNAAFRVLKGEQKSATFNPDRSGAIPLIATHKAKYIQTEDGLSLGPGPFVAALETATGVSAHVVGKPSKAFFKMVIGDFKLAEPSDDPDQYGKIKPINDGESQSSHRGKIAVIGDDVEADLGGGALELGLWRVLVRTGKYRTGDETRAGVVPPDEIYDSFSDFVDSFLR</sequence>
<dbReference type="GO" id="GO:0005737">
    <property type="term" value="C:cytoplasm"/>
    <property type="evidence" value="ECO:0007669"/>
    <property type="project" value="TreeGrafter"/>
</dbReference>
<accession>A0A409X5C8</accession>